<organism evidence="2 3">
    <name type="scientific">Ochrobactrum quorumnocens</name>
    <dbReference type="NCBI Taxonomy" id="271865"/>
    <lineage>
        <taxon>Bacteria</taxon>
        <taxon>Pseudomonadati</taxon>
        <taxon>Pseudomonadota</taxon>
        <taxon>Alphaproteobacteria</taxon>
        <taxon>Hyphomicrobiales</taxon>
        <taxon>Brucellaceae</taxon>
        <taxon>Brucella/Ochrobactrum group</taxon>
        <taxon>Ochrobactrum</taxon>
    </lineage>
</organism>
<comment type="caution">
    <text evidence="2">The sequence shown here is derived from an EMBL/GenBank/DDBJ whole genome shotgun (WGS) entry which is preliminary data.</text>
</comment>
<reference evidence="2 3" key="1">
    <citation type="submission" date="2019-09" db="EMBL/GenBank/DDBJ databases">
        <title>Biological control of the noxious weed angled onion (Allium triquetrum) thwarted by endophytic bacteria in Victoria, Australia.</title>
        <authorList>
            <person name="Tehranchian P."/>
            <person name="Adair R.J."/>
            <person name="Van T.H."/>
            <person name="Morrison P.D."/>
            <person name="Williams H."/>
            <person name="Lawrie A.C."/>
        </authorList>
    </citation>
    <scope>NUCLEOTIDE SEQUENCE [LARGE SCALE GENOMIC DNA]</scope>
    <source>
        <strain evidence="2 3">RPTAtOch1</strain>
    </source>
</reference>
<evidence type="ECO:0000259" key="1">
    <source>
        <dbReference type="Pfam" id="PF03407"/>
    </source>
</evidence>
<sequence length="251" mass="28635">MAIAFPTLEELATRKHASIGPTGAVIAFYTTNSFYEHEKDRLLASARYLGLKIISVAVENKGSWVRNAGLKPSVLVQQRKLVRGPLLYVDVDAVFHRDPWPALQSIESDIAVYYEKSGHLLSGTVLINDTPSALALLEAWQKGCMDAPEVWDQLVLEQIVMQDSAETSPRYSITRLPVSFCWIFDDLENEPVEQVYIEHLQASREAKKRRRFLGRIGKRLKRRRDRIVEIERILLSETDANCSEDFSMRDD</sequence>
<proteinExistence type="predicted"/>
<dbReference type="AlphaFoldDB" id="A0A5N1JQR7"/>
<protein>
    <submittedName>
        <fullName evidence="2">Glycosyltransferase family 77 protein</fullName>
    </submittedName>
</protein>
<evidence type="ECO:0000313" key="2">
    <source>
        <dbReference type="EMBL" id="KAA9361574.1"/>
    </source>
</evidence>
<name>A0A5N1JQR7_9HYPH</name>
<dbReference type="GO" id="GO:0016740">
    <property type="term" value="F:transferase activity"/>
    <property type="evidence" value="ECO:0007669"/>
    <property type="project" value="UniProtKB-KW"/>
</dbReference>
<dbReference type="InterPro" id="IPR005069">
    <property type="entry name" value="Nucl-diP-sugar_transferase"/>
</dbReference>
<evidence type="ECO:0000313" key="3">
    <source>
        <dbReference type="Proteomes" id="UP000327108"/>
    </source>
</evidence>
<keyword evidence="3" id="KW-1185">Reference proteome</keyword>
<keyword evidence="2" id="KW-0808">Transferase</keyword>
<accession>A0A5N1JQR7</accession>
<dbReference type="Proteomes" id="UP000327108">
    <property type="component" value="Unassembled WGS sequence"/>
</dbReference>
<feature type="domain" description="Nucleotide-diphospho-sugar transferase" evidence="1">
    <location>
        <begin position="86"/>
        <end position="186"/>
    </location>
</feature>
<dbReference type="EMBL" id="VYXQ01000024">
    <property type="protein sequence ID" value="KAA9361574.1"/>
    <property type="molecule type" value="Genomic_DNA"/>
</dbReference>
<gene>
    <name evidence="2" type="ORF">F3W84_20180</name>
</gene>
<dbReference type="Pfam" id="PF03407">
    <property type="entry name" value="Nucleotid_trans"/>
    <property type="match status" value="1"/>
</dbReference>